<comment type="caution">
    <text evidence="1">The sequence shown here is derived from an EMBL/GenBank/DDBJ whole genome shotgun (WGS) entry which is preliminary data.</text>
</comment>
<sequence length="609" mass="68282">MYRWGVFELPVFLSLFCDGLRQCHRLRSLTLCVDSLFQSERRRLLDAMSNLHHIEEFSYDRLDVSDKGVSMSDLRDFIMSNAKLNRLQVQRFDAVPTSLWYVLRLLATNARLSDLCLDVSCLPASECGLFSLALQEHRTLKSLRLVGSLRRPTLSVAAVAQAVESATALSTLELSYFHFTIGDAWALVTSLACTKSVQQLALFACVPIYSHLAGGPCSSDSGRGAFWHMHPFVHMLRKVTSLRKLTFPLASYPPDDQRTFLGALRANDSVEEMHVDRLNNRNFSEFCRLICETCTASRVRIGTARAIDETRLDIASAGSHTGDVSVLAEGMLRRVEMHRWFTQLSTLSGLTTLTIDVASTIDAESAALFAQYLRNTQLLNDVKMSFFALRHEALVLLNALSHNSSITALAVEYWCRSKRTARIMTDVVCSSKKILTLAYHLACRNPPPAFFPALAQDIESNCTILSVKTFPLMSVTKHWNRIQEVVARNHSLLVRAAQYVTGCAVLKSGAEALELLGSNRMLVSKVQEMASVGETEARDVIRSRLADLDDLDFFMSVAGVVRERVACEESAEGRACLETLPYDCWWSLRRYLRVADIIDGPQERQNKHH</sequence>
<gene>
    <name evidence="1" type="ORF">V5799_003981</name>
</gene>
<name>A0AAQ4D7E7_AMBAM</name>
<dbReference type="AlphaFoldDB" id="A0AAQ4D7E7"/>
<proteinExistence type="predicted"/>
<evidence type="ECO:0000313" key="1">
    <source>
        <dbReference type="EMBL" id="KAK8758387.1"/>
    </source>
</evidence>
<dbReference type="Proteomes" id="UP001321473">
    <property type="component" value="Unassembled WGS sequence"/>
</dbReference>
<reference evidence="1 2" key="1">
    <citation type="journal article" date="2023" name="Arcadia Sci">
        <title>De novo assembly of a long-read Amblyomma americanum tick genome.</title>
        <authorList>
            <person name="Chou S."/>
            <person name="Poskanzer K.E."/>
            <person name="Rollins M."/>
            <person name="Thuy-Boun P.S."/>
        </authorList>
    </citation>
    <scope>NUCLEOTIDE SEQUENCE [LARGE SCALE GENOMIC DNA]</scope>
    <source>
        <strain evidence="1">F_SG_1</strain>
        <tissue evidence="1">Salivary glands</tissue>
    </source>
</reference>
<organism evidence="1 2">
    <name type="scientific">Amblyomma americanum</name>
    <name type="common">Lone star tick</name>
    <dbReference type="NCBI Taxonomy" id="6943"/>
    <lineage>
        <taxon>Eukaryota</taxon>
        <taxon>Metazoa</taxon>
        <taxon>Ecdysozoa</taxon>
        <taxon>Arthropoda</taxon>
        <taxon>Chelicerata</taxon>
        <taxon>Arachnida</taxon>
        <taxon>Acari</taxon>
        <taxon>Parasitiformes</taxon>
        <taxon>Ixodida</taxon>
        <taxon>Ixodoidea</taxon>
        <taxon>Ixodidae</taxon>
        <taxon>Amblyomminae</taxon>
        <taxon>Amblyomma</taxon>
    </lineage>
</organism>
<evidence type="ECO:0008006" key="3">
    <source>
        <dbReference type="Google" id="ProtNLM"/>
    </source>
</evidence>
<dbReference type="SUPFAM" id="SSF52047">
    <property type="entry name" value="RNI-like"/>
    <property type="match status" value="2"/>
</dbReference>
<evidence type="ECO:0000313" key="2">
    <source>
        <dbReference type="Proteomes" id="UP001321473"/>
    </source>
</evidence>
<protein>
    <recommendedName>
        <fullName evidence="3">Nlr family card domain protein</fullName>
    </recommendedName>
</protein>
<keyword evidence="2" id="KW-1185">Reference proteome</keyword>
<dbReference type="InterPro" id="IPR032675">
    <property type="entry name" value="LRR_dom_sf"/>
</dbReference>
<accession>A0AAQ4D7E7</accession>
<dbReference type="Gene3D" id="3.80.10.10">
    <property type="entry name" value="Ribonuclease Inhibitor"/>
    <property type="match status" value="1"/>
</dbReference>
<dbReference type="EMBL" id="JARKHS020034186">
    <property type="protein sequence ID" value="KAK8758387.1"/>
    <property type="molecule type" value="Genomic_DNA"/>
</dbReference>